<dbReference type="Proteomes" id="UP000001549">
    <property type="component" value="Chromosome"/>
</dbReference>
<dbReference type="eggNOG" id="ENOG5032U6G">
    <property type="taxonomic scope" value="Bacteria"/>
</dbReference>
<sequence>MLTRERILGLFAELNDELRRVGIRGDVFIVGGAAMTVAYDARPATRDVDGIWHPSTEVRAAAARVAARHEDLEPDWLNDGVKGFLPGRDPGHSVVVYDNDHLTVSAPSPEYLLATKLLASRVSRDENDIIRLYDLCGFSSADEGLDLIERYYPGRPVEAKVRFLLEELLTPDAAADEH</sequence>
<accession>F8AX67</accession>
<evidence type="ECO:0008006" key="3">
    <source>
        <dbReference type="Google" id="ProtNLM"/>
    </source>
</evidence>
<protein>
    <recommendedName>
        <fullName evidence="3">Nucleotidyl transferase</fullName>
    </recommendedName>
</protein>
<dbReference type="AlphaFoldDB" id="F8AX67"/>
<keyword evidence="2" id="KW-1185">Reference proteome</keyword>
<dbReference type="KEGG" id="fsy:FsymDg_0910"/>
<evidence type="ECO:0000313" key="2">
    <source>
        <dbReference type="Proteomes" id="UP000001549"/>
    </source>
</evidence>
<gene>
    <name evidence="1" type="ordered locus">FsymDg_0910</name>
</gene>
<dbReference type="RefSeq" id="WP_013872394.1">
    <property type="nucleotide sequence ID" value="NC_015656.1"/>
</dbReference>
<name>F8AX67_9ACTN</name>
<dbReference type="EMBL" id="CP002801">
    <property type="protein sequence ID" value="AEH08416.1"/>
    <property type="molecule type" value="Genomic_DNA"/>
</dbReference>
<reference evidence="1 2" key="1">
    <citation type="submission" date="2011-05" db="EMBL/GenBank/DDBJ databases">
        <title>Complete sequence of chromosome of Frankia symbiont of Datisca glomerata.</title>
        <authorList>
            <consortium name="US DOE Joint Genome Institute"/>
            <person name="Lucas S."/>
            <person name="Han J."/>
            <person name="Lapidus A."/>
            <person name="Cheng J.-F."/>
            <person name="Goodwin L."/>
            <person name="Pitluck S."/>
            <person name="Peters L."/>
            <person name="Mikhailova N."/>
            <person name="Chertkov O."/>
            <person name="Teshima H."/>
            <person name="Han C."/>
            <person name="Tapia R."/>
            <person name="Land M."/>
            <person name="Hauser L."/>
            <person name="Kyrpides N."/>
            <person name="Ivanova N."/>
            <person name="Pagani I."/>
            <person name="Berry A."/>
            <person name="Pawlowski K."/>
            <person name="Persson T."/>
            <person name="Vanden Heuvel B."/>
            <person name="Benson D."/>
            <person name="Woyke T."/>
        </authorList>
    </citation>
    <scope>NUCLEOTIDE SEQUENCE [LARGE SCALE GENOMIC DNA]</scope>
    <source>
        <strain evidence="2">4085684</strain>
    </source>
</reference>
<dbReference type="STRING" id="656024.FsymDg_0910"/>
<evidence type="ECO:0000313" key="1">
    <source>
        <dbReference type="EMBL" id="AEH08416.1"/>
    </source>
</evidence>
<proteinExistence type="predicted"/>
<organism evidence="1 2">
    <name type="scientific">Candidatus Protofrankia datiscae</name>
    <dbReference type="NCBI Taxonomy" id="2716812"/>
    <lineage>
        <taxon>Bacteria</taxon>
        <taxon>Bacillati</taxon>
        <taxon>Actinomycetota</taxon>
        <taxon>Actinomycetes</taxon>
        <taxon>Frankiales</taxon>
        <taxon>Frankiaceae</taxon>
        <taxon>Protofrankia</taxon>
    </lineage>
</organism>
<dbReference type="HOGENOM" id="CLU_127100_0_0_11"/>